<organism evidence="2 3">
    <name type="scientific">Capnocytophaga canimorsus</name>
    <dbReference type="NCBI Taxonomy" id="28188"/>
    <lineage>
        <taxon>Bacteria</taxon>
        <taxon>Pseudomonadati</taxon>
        <taxon>Bacteroidota</taxon>
        <taxon>Flavobacteriia</taxon>
        <taxon>Flavobacteriales</taxon>
        <taxon>Flavobacteriaceae</taxon>
        <taxon>Capnocytophaga</taxon>
    </lineage>
</organism>
<reference evidence="3" key="1">
    <citation type="submission" date="2017-06" db="EMBL/GenBank/DDBJ databases">
        <title>Capnocytophaga spp. assemblies.</title>
        <authorList>
            <person name="Gulvik C.A."/>
        </authorList>
    </citation>
    <scope>NUCLEOTIDE SEQUENCE [LARGE SCALE GENOMIC DNA]</scope>
    <source>
        <strain evidence="3">H3936</strain>
    </source>
</reference>
<sequence>MKKNWIYFGIGGIVLIGVGIYLSSKSKENVTQVTDTYLPPAFTNDKQLITHLAQELHDAMKGYGTDFDRIKATLKDLDQVRFQLVYNRFGKRAYGFYGEPAFGSGTLLNLKQWFENELSASEYRELKDKFPKIL</sequence>
<dbReference type="Proteomes" id="UP000243753">
    <property type="component" value="Chromosome"/>
</dbReference>
<evidence type="ECO:0000313" key="2">
    <source>
        <dbReference type="EMBL" id="ATA94643.1"/>
    </source>
</evidence>
<dbReference type="EMBL" id="CP022389">
    <property type="protein sequence ID" value="ATA94643.1"/>
    <property type="molecule type" value="Genomic_DNA"/>
</dbReference>
<protein>
    <submittedName>
        <fullName evidence="2">Uncharacterized protein</fullName>
    </submittedName>
</protein>
<proteinExistence type="predicted"/>
<evidence type="ECO:0000256" key="1">
    <source>
        <dbReference type="SAM" id="Phobius"/>
    </source>
</evidence>
<keyword evidence="1" id="KW-0812">Transmembrane</keyword>
<feature type="transmembrane region" description="Helical" evidence="1">
    <location>
        <begin position="6"/>
        <end position="23"/>
    </location>
</feature>
<name>A0AAD0EB12_9FLAO</name>
<dbReference type="AlphaFoldDB" id="A0AAD0EB12"/>
<dbReference type="RefSeq" id="WP_095920029.1">
    <property type="nucleotide sequence ID" value="NZ_CP022389.1"/>
</dbReference>
<keyword evidence="1" id="KW-1133">Transmembrane helix</keyword>
<keyword evidence="1" id="KW-0472">Membrane</keyword>
<accession>A0AAD0EB12</accession>
<gene>
    <name evidence="2" type="ORF">CGC54_10035</name>
</gene>
<evidence type="ECO:0000313" key="3">
    <source>
        <dbReference type="Proteomes" id="UP000243753"/>
    </source>
</evidence>